<name>A0ACC0C3Y6_CATRO</name>
<evidence type="ECO:0000313" key="1">
    <source>
        <dbReference type="EMBL" id="KAI5679607.1"/>
    </source>
</evidence>
<protein>
    <submittedName>
        <fullName evidence="1">Uncharacterized protein</fullName>
    </submittedName>
</protein>
<dbReference type="EMBL" id="CM044701">
    <property type="protein sequence ID" value="KAI5679607.1"/>
    <property type="molecule type" value="Genomic_DNA"/>
</dbReference>
<comment type="caution">
    <text evidence="1">The sequence shown here is derived from an EMBL/GenBank/DDBJ whole genome shotgun (WGS) entry which is preliminary data.</text>
</comment>
<organism evidence="1 2">
    <name type="scientific">Catharanthus roseus</name>
    <name type="common">Madagascar periwinkle</name>
    <name type="synonym">Vinca rosea</name>
    <dbReference type="NCBI Taxonomy" id="4058"/>
    <lineage>
        <taxon>Eukaryota</taxon>
        <taxon>Viridiplantae</taxon>
        <taxon>Streptophyta</taxon>
        <taxon>Embryophyta</taxon>
        <taxon>Tracheophyta</taxon>
        <taxon>Spermatophyta</taxon>
        <taxon>Magnoliopsida</taxon>
        <taxon>eudicotyledons</taxon>
        <taxon>Gunneridae</taxon>
        <taxon>Pentapetalae</taxon>
        <taxon>asterids</taxon>
        <taxon>lamiids</taxon>
        <taxon>Gentianales</taxon>
        <taxon>Apocynaceae</taxon>
        <taxon>Rauvolfioideae</taxon>
        <taxon>Vinceae</taxon>
        <taxon>Catharanthinae</taxon>
        <taxon>Catharanthus</taxon>
    </lineage>
</organism>
<keyword evidence="2" id="KW-1185">Reference proteome</keyword>
<reference evidence="2" key="1">
    <citation type="journal article" date="2023" name="Nat. Plants">
        <title>Single-cell RNA sequencing provides a high-resolution roadmap for understanding the multicellular compartmentation of specialized metabolism.</title>
        <authorList>
            <person name="Sun S."/>
            <person name="Shen X."/>
            <person name="Li Y."/>
            <person name="Li Y."/>
            <person name="Wang S."/>
            <person name="Li R."/>
            <person name="Zhang H."/>
            <person name="Shen G."/>
            <person name="Guo B."/>
            <person name="Wei J."/>
            <person name="Xu J."/>
            <person name="St-Pierre B."/>
            <person name="Chen S."/>
            <person name="Sun C."/>
        </authorList>
    </citation>
    <scope>NUCLEOTIDE SEQUENCE [LARGE SCALE GENOMIC DNA]</scope>
</reference>
<sequence>MEFSGCFLLRIGLAILSSFLLAQLPTTSASGLLKDLNACGNHHISYSDDAQIELFYLNGELVDRVLFCEALKYYQVNQCFIDSNVGHQYCGLDSSLDQLPLRDRRKLLGRMVREEPEEQQDIKTQGNKDRDVQTTKYLAMGAPAILLLCCGIICPCFWPRKRPTAHTVLEKEQNSMDSISSMEMGSVHEKVLPSPLRVPPSPSRFSMSPKLDRVGSVHLNMSQVMRATHNFSESLKIGEGGFGKVYKAHLSDGQVVAIKRAKKVHFDSLRTEFRSEIELLAKIDHRSLVKLLGYVDRGDERLIITEYVPNGTLREHLDGVRGKILDFNQRLEISIDVAHALAYLHLYAEKQIIHRDVKSSNILLTERMRAKVADFGFAKLGEVDSDKTHFSTKVKGTIGYLDPEYMKTNQLTAKSDVYSFGVLLLEIFTGRRPVELKRPSNERVTLKWAFKKYKEESLFEMMDPQMQEVVDREILLKIFGLAIQCAAPIRADRPDMKMVGEQLWGIRMDFMKTGRT</sequence>
<accession>A0ACC0C3Y6</accession>
<dbReference type="Proteomes" id="UP001060085">
    <property type="component" value="Linkage Group LG01"/>
</dbReference>
<evidence type="ECO:0000313" key="2">
    <source>
        <dbReference type="Proteomes" id="UP001060085"/>
    </source>
</evidence>
<gene>
    <name evidence="1" type="ORF">M9H77_00834</name>
</gene>
<proteinExistence type="predicted"/>